<dbReference type="Gene3D" id="1.10.150.20">
    <property type="entry name" value="5' to 3' exonuclease, C-terminal subdomain"/>
    <property type="match status" value="1"/>
</dbReference>
<dbReference type="InterPro" id="IPR001098">
    <property type="entry name" value="DNA-dir_DNA_pol_A_palm_dom"/>
</dbReference>
<name>A0AAW9FHI6_9HYPH</name>
<dbReference type="GO" id="GO:0003887">
    <property type="term" value="F:DNA-directed DNA polymerase activity"/>
    <property type="evidence" value="ECO:0007669"/>
    <property type="project" value="InterPro"/>
</dbReference>
<dbReference type="InterPro" id="IPR002298">
    <property type="entry name" value="DNA_polymerase_A"/>
</dbReference>
<dbReference type="GO" id="GO:0003677">
    <property type="term" value="F:DNA binding"/>
    <property type="evidence" value="ECO:0007669"/>
    <property type="project" value="InterPro"/>
</dbReference>
<gene>
    <name evidence="3" type="ORF">RMR22_24095</name>
</gene>
<proteinExistence type="predicted"/>
<dbReference type="PRINTS" id="PR00868">
    <property type="entry name" value="DNAPOLI"/>
</dbReference>
<dbReference type="Pfam" id="PF00476">
    <property type="entry name" value="DNA_pol_A"/>
    <property type="match status" value="1"/>
</dbReference>
<protein>
    <submittedName>
        <fullName evidence="3">DNA polymerase</fullName>
    </submittedName>
</protein>
<comment type="subunit">
    <text evidence="1">Single-chain monomer with multiple functions.</text>
</comment>
<dbReference type="GO" id="GO:0006261">
    <property type="term" value="P:DNA-templated DNA replication"/>
    <property type="evidence" value="ECO:0007669"/>
    <property type="project" value="InterPro"/>
</dbReference>
<dbReference type="SMART" id="SM00482">
    <property type="entry name" value="POLAc"/>
    <property type="match status" value="1"/>
</dbReference>
<dbReference type="PANTHER" id="PTHR10133:SF62">
    <property type="entry name" value="DNA POLYMERASE THETA"/>
    <property type="match status" value="1"/>
</dbReference>
<dbReference type="GO" id="GO:0006302">
    <property type="term" value="P:double-strand break repair"/>
    <property type="evidence" value="ECO:0007669"/>
    <property type="project" value="TreeGrafter"/>
</dbReference>
<dbReference type="PANTHER" id="PTHR10133">
    <property type="entry name" value="DNA POLYMERASE I"/>
    <property type="match status" value="1"/>
</dbReference>
<evidence type="ECO:0000259" key="2">
    <source>
        <dbReference type="SMART" id="SM00482"/>
    </source>
</evidence>
<dbReference type="InterPro" id="IPR043502">
    <property type="entry name" value="DNA/RNA_pol_sf"/>
</dbReference>
<accession>A0AAW9FHI6</accession>
<comment type="caution">
    <text evidence="3">The sequence shown here is derived from an EMBL/GenBank/DDBJ whole genome shotgun (WGS) entry which is preliminary data.</text>
</comment>
<dbReference type="EMBL" id="JAVRAF010000017">
    <property type="protein sequence ID" value="MDX8305330.1"/>
    <property type="molecule type" value="Genomic_DNA"/>
</dbReference>
<organism evidence="3">
    <name type="scientific">Agrobacterium rosae</name>
    <dbReference type="NCBI Taxonomy" id="1972867"/>
    <lineage>
        <taxon>Bacteria</taxon>
        <taxon>Pseudomonadati</taxon>
        <taxon>Pseudomonadota</taxon>
        <taxon>Alphaproteobacteria</taxon>
        <taxon>Hyphomicrobiales</taxon>
        <taxon>Rhizobiaceae</taxon>
        <taxon>Rhizobium/Agrobacterium group</taxon>
        <taxon>Agrobacterium</taxon>
    </lineage>
</organism>
<evidence type="ECO:0000313" key="3">
    <source>
        <dbReference type="EMBL" id="MDX8305330.1"/>
    </source>
</evidence>
<evidence type="ECO:0000256" key="1">
    <source>
        <dbReference type="ARBA" id="ARBA00011541"/>
    </source>
</evidence>
<feature type="domain" description="DNA-directed DNA polymerase family A palm" evidence="2">
    <location>
        <begin position="301"/>
        <end position="498"/>
    </location>
</feature>
<dbReference type="Gene3D" id="3.30.70.370">
    <property type="match status" value="1"/>
</dbReference>
<dbReference type="SUPFAM" id="SSF56672">
    <property type="entry name" value="DNA/RNA polymerases"/>
    <property type="match status" value="1"/>
</dbReference>
<reference evidence="3" key="1">
    <citation type="journal article" date="2023" name="Phytobiomes J">
        <title>Deciphering the key players within the bacterial microbiota associated with aerial crown gall tumors on rhododendron: Insights into the gallobiome.</title>
        <authorList>
            <person name="Kuzmanovic N."/>
            <person name="Nesme J."/>
            <person name="Wolf J."/>
            <person name="Neumann-Schaal M."/>
            <person name="Petersen J."/>
            <person name="Fernandez-Gnecco G."/>
            <person name="Sproeer C."/>
            <person name="Bunk B."/>
            <person name="Overmann J."/>
            <person name="Sorensen S.J."/>
            <person name="Idczak E."/>
            <person name="Smalla K."/>
        </authorList>
    </citation>
    <scope>NUCLEOTIDE SEQUENCE</scope>
    <source>
        <strain evidence="3">Rho-11.1</strain>
    </source>
</reference>
<sequence>MTERVLVYLPDPYGVGNSKYAIADSKGIELVDGLRLSEIVHEAVTYDVMTLVDDLRRSGGTLPARLIDIGEAIRLSVGVSKSDGGEQKWNLWKRAKPHFNKVTDWKLAQSLHEGRALHPNAEELLSYLGMLANAITSLWSATKQELSSNCEIDRFFSVEVPVAQIFYNRQFKGVPIDTAKTGAAIQKASAAKYDAYREVADALKVSPTGLSYWNISRHLKNTDAPEIGETIEGYALRDQLKLAADISVFAKSFTEYQSASRDVAVLTRLSDGDGRVHPIFHPMGTISGRILVSDPHLQELRRSFRHSIAADYGCEVVYFDYSQFEPGIMASISEDQKLIALYNTGDVYSALSQEIFGSSEHRNLSKKVFLAFSYGMSAEGIAALVVGKNAHQAKRTEIEAAIKSFFSQFHLLAEFKLESEKRLAANGYVSSLLGNYRHRNKDGALTGKERRWSLSHTIQGTASLIFKRALLSITHEFGPDAVILPMHDAVVMQLPTASLVEMSERVKHLMEEAFVEYCPRLTVKVTAGKFDG</sequence>
<dbReference type="RefSeq" id="WP_320203556.1">
    <property type="nucleotide sequence ID" value="NZ_CP192782.1"/>
</dbReference>
<dbReference type="AlphaFoldDB" id="A0AAW9FHI6"/>